<evidence type="ECO:0000256" key="2">
    <source>
        <dbReference type="ARBA" id="ARBA00022670"/>
    </source>
</evidence>
<dbReference type="PANTHER" id="PTHR32060:SF30">
    <property type="entry name" value="CARBOXY-TERMINAL PROCESSING PROTEASE CTPA"/>
    <property type="match status" value="1"/>
</dbReference>
<evidence type="ECO:0000259" key="7">
    <source>
        <dbReference type="PROSITE" id="PS50106"/>
    </source>
</evidence>
<dbReference type="SMART" id="SM00228">
    <property type="entry name" value="PDZ"/>
    <property type="match status" value="1"/>
</dbReference>
<dbReference type="Proteomes" id="UP001612415">
    <property type="component" value="Unassembled WGS sequence"/>
</dbReference>
<keyword evidence="9" id="KW-1185">Reference proteome</keyword>
<dbReference type="InterPro" id="IPR004447">
    <property type="entry name" value="Peptidase_S41A"/>
</dbReference>
<feature type="chain" id="PRO_5045970356" evidence="6">
    <location>
        <begin position="32"/>
        <end position="390"/>
    </location>
</feature>
<evidence type="ECO:0000256" key="4">
    <source>
        <dbReference type="ARBA" id="ARBA00022825"/>
    </source>
</evidence>
<accession>A0ABW7YEB6</accession>
<dbReference type="Gene3D" id="3.90.226.10">
    <property type="entry name" value="2-enoyl-CoA Hydratase, Chain A, domain 1"/>
    <property type="match status" value="1"/>
</dbReference>
<dbReference type="SMART" id="SM00245">
    <property type="entry name" value="TSPc"/>
    <property type="match status" value="1"/>
</dbReference>
<name>A0ABW7YEB6_STRCE</name>
<dbReference type="InterPro" id="IPR036034">
    <property type="entry name" value="PDZ_sf"/>
</dbReference>
<dbReference type="InterPro" id="IPR041489">
    <property type="entry name" value="PDZ_6"/>
</dbReference>
<dbReference type="Gene3D" id="3.30.750.44">
    <property type="match status" value="1"/>
</dbReference>
<proteinExistence type="inferred from homology"/>
<dbReference type="EMBL" id="JBITDC010000021">
    <property type="protein sequence ID" value="MFI5680536.1"/>
    <property type="molecule type" value="Genomic_DNA"/>
</dbReference>
<dbReference type="RefSeq" id="WP_398660964.1">
    <property type="nucleotide sequence ID" value="NZ_JBITDC010000021.1"/>
</dbReference>
<feature type="signal peptide" evidence="6">
    <location>
        <begin position="1"/>
        <end position="31"/>
    </location>
</feature>
<dbReference type="PANTHER" id="PTHR32060">
    <property type="entry name" value="TAIL-SPECIFIC PROTEASE"/>
    <property type="match status" value="1"/>
</dbReference>
<sequence length="390" mass="40700">MSGRDPLCQPRRIRRGAALTLVFASVLIAGAATGTFPQAADRDRKPASDPTLSAASMSRHEDVAKAAEKAMANGTSPMEAAERAVSRSGDRWGAVYSENEYQEFQDALDGQYTGVGLWARRERDGRIEVTKVASGSPAADAGIRRGDRLRSVDGRKADGRPVTEVVSALRGDATDAAAGTTVRLGLERGPRAWSLTLRRALLSTDDVTVRALADGVTVIRVAAFTKGVGDTVRTAVRQAPADTGIILDLRGNSGGLVTEAVTTASAFLDGGLVATYDVDGDQRALHATAGGDTTRPLVTLVDGGTMSAAELLTGALQDRGRAVVIGSRTFGKGSVQMPSRLPDGSVAELTVGHYRTPAGRSVDSHGITPDLDVERNVLERAGTVLSGLGR</sequence>
<dbReference type="CDD" id="cd07560">
    <property type="entry name" value="Peptidase_S41_CPP"/>
    <property type="match status" value="1"/>
</dbReference>
<dbReference type="InterPro" id="IPR001478">
    <property type="entry name" value="PDZ"/>
</dbReference>
<evidence type="ECO:0000256" key="5">
    <source>
        <dbReference type="SAM" id="MobiDB-lite"/>
    </source>
</evidence>
<comment type="similarity">
    <text evidence="1">Belongs to the peptidase S41A family.</text>
</comment>
<reference evidence="8 9" key="1">
    <citation type="submission" date="2024-10" db="EMBL/GenBank/DDBJ databases">
        <title>The Natural Products Discovery Center: Release of the First 8490 Sequenced Strains for Exploring Actinobacteria Biosynthetic Diversity.</title>
        <authorList>
            <person name="Kalkreuter E."/>
            <person name="Kautsar S.A."/>
            <person name="Yang D."/>
            <person name="Bader C.D."/>
            <person name="Teijaro C.N."/>
            <person name="Fluegel L."/>
            <person name="Davis C.M."/>
            <person name="Simpson J.R."/>
            <person name="Lauterbach L."/>
            <person name="Steele A.D."/>
            <person name="Gui C."/>
            <person name="Meng S."/>
            <person name="Li G."/>
            <person name="Viehrig K."/>
            <person name="Ye F."/>
            <person name="Su P."/>
            <person name="Kiefer A.F."/>
            <person name="Nichols A."/>
            <person name="Cepeda A.J."/>
            <person name="Yan W."/>
            <person name="Fan B."/>
            <person name="Jiang Y."/>
            <person name="Adhikari A."/>
            <person name="Zheng C.-J."/>
            <person name="Schuster L."/>
            <person name="Cowan T.M."/>
            <person name="Smanski M.J."/>
            <person name="Chevrette M.G."/>
            <person name="De Carvalho L.P.S."/>
            <person name="Shen B."/>
        </authorList>
    </citation>
    <scope>NUCLEOTIDE SEQUENCE [LARGE SCALE GENOMIC DNA]</scope>
    <source>
        <strain evidence="8 9">NPDC051599</strain>
    </source>
</reference>
<keyword evidence="4" id="KW-0720">Serine protease</keyword>
<dbReference type="Gene3D" id="2.30.42.10">
    <property type="match status" value="1"/>
</dbReference>
<dbReference type="SUPFAM" id="SSF52096">
    <property type="entry name" value="ClpP/crotonase"/>
    <property type="match status" value="1"/>
</dbReference>
<dbReference type="SUPFAM" id="SSF50156">
    <property type="entry name" value="PDZ domain-like"/>
    <property type="match status" value="1"/>
</dbReference>
<evidence type="ECO:0000256" key="1">
    <source>
        <dbReference type="ARBA" id="ARBA00009179"/>
    </source>
</evidence>
<dbReference type="InterPro" id="IPR005151">
    <property type="entry name" value="Tail-specific_protease"/>
</dbReference>
<dbReference type="PROSITE" id="PS50106">
    <property type="entry name" value="PDZ"/>
    <property type="match status" value="1"/>
</dbReference>
<dbReference type="Pfam" id="PF17820">
    <property type="entry name" value="PDZ_6"/>
    <property type="match status" value="1"/>
</dbReference>
<evidence type="ECO:0000256" key="3">
    <source>
        <dbReference type="ARBA" id="ARBA00022801"/>
    </source>
</evidence>
<feature type="compositionally biased region" description="Basic and acidic residues" evidence="5">
    <location>
        <begin position="58"/>
        <end position="68"/>
    </location>
</feature>
<organism evidence="8 9">
    <name type="scientific">Streptomyces cellulosae</name>
    <dbReference type="NCBI Taxonomy" id="1968"/>
    <lineage>
        <taxon>Bacteria</taxon>
        <taxon>Bacillati</taxon>
        <taxon>Actinomycetota</taxon>
        <taxon>Actinomycetes</taxon>
        <taxon>Kitasatosporales</taxon>
        <taxon>Streptomycetaceae</taxon>
        <taxon>Streptomyces</taxon>
    </lineage>
</organism>
<feature type="domain" description="PDZ" evidence="7">
    <location>
        <begin position="101"/>
        <end position="170"/>
    </location>
</feature>
<keyword evidence="2" id="KW-0645">Protease</keyword>
<comment type="caution">
    <text evidence="8">The sequence shown here is derived from an EMBL/GenBank/DDBJ whole genome shotgun (WGS) entry which is preliminary data.</text>
</comment>
<gene>
    <name evidence="8" type="ORF">ACIA8P_39035</name>
</gene>
<dbReference type="Pfam" id="PF03572">
    <property type="entry name" value="Peptidase_S41"/>
    <property type="match status" value="1"/>
</dbReference>
<keyword evidence="3" id="KW-0378">Hydrolase</keyword>
<evidence type="ECO:0000313" key="8">
    <source>
        <dbReference type="EMBL" id="MFI5680536.1"/>
    </source>
</evidence>
<protein>
    <submittedName>
        <fullName evidence="8">S41 family peptidase</fullName>
    </submittedName>
</protein>
<dbReference type="InterPro" id="IPR029045">
    <property type="entry name" value="ClpP/crotonase-like_dom_sf"/>
</dbReference>
<feature type="region of interest" description="Disordered" evidence="5">
    <location>
        <begin position="37"/>
        <end position="79"/>
    </location>
</feature>
<evidence type="ECO:0000256" key="6">
    <source>
        <dbReference type="SAM" id="SignalP"/>
    </source>
</evidence>
<evidence type="ECO:0000313" key="9">
    <source>
        <dbReference type="Proteomes" id="UP001612415"/>
    </source>
</evidence>
<keyword evidence="6" id="KW-0732">Signal</keyword>